<feature type="chain" id="PRO_5036811284" description="Aspartyl-trna synthetase" evidence="1">
    <location>
        <begin position="27"/>
        <end position="170"/>
    </location>
</feature>
<proteinExistence type="predicted"/>
<feature type="signal peptide" evidence="1">
    <location>
        <begin position="1"/>
        <end position="26"/>
    </location>
</feature>
<keyword evidence="3" id="KW-1185">Reference proteome</keyword>
<protein>
    <recommendedName>
        <fullName evidence="4">Aspartyl-trna synthetase</fullName>
    </recommendedName>
</protein>
<evidence type="ECO:0000313" key="2">
    <source>
        <dbReference type="EMBL" id="GGA15801.1"/>
    </source>
</evidence>
<reference evidence="2" key="1">
    <citation type="journal article" date="2014" name="Int. J. Syst. Evol. Microbiol.">
        <title>Complete genome sequence of Corynebacterium casei LMG S-19264T (=DSM 44701T), isolated from a smear-ripened cheese.</title>
        <authorList>
            <consortium name="US DOE Joint Genome Institute (JGI-PGF)"/>
            <person name="Walter F."/>
            <person name="Albersmeier A."/>
            <person name="Kalinowski J."/>
            <person name="Ruckert C."/>
        </authorList>
    </citation>
    <scope>NUCLEOTIDE SEQUENCE</scope>
    <source>
        <strain evidence="2">CGMCC 1.15880</strain>
    </source>
</reference>
<reference evidence="2" key="2">
    <citation type="submission" date="2020-09" db="EMBL/GenBank/DDBJ databases">
        <authorList>
            <person name="Sun Q."/>
            <person name="Zhou Y."/>
        </authorList>
    </citation>
    <scope>NUCLEOTIDE SEQUENCE</scope>
    <source>
        <strain evidence="2">CGMCC 1.15880</strain>
    </source>
</reference>
<evidence type="ECO:0000313" key="3">
    <source>
        <dbReference type="Proteomes" id="UP000628017"/>
    </source>
</evidence>
<dbReference type="AlphaFoldDB" id="A0A916QVC8"/>
<evidence type="ECO:0008006" key="4">
    <source>
        <dbReference type="Google" id="ProtNLM"/>
    </source>
</evidence>
<sequence length="170" mass="18616">MARAAFTLLVLGCLILAGFGGGTAFAAGKRGPVTNLPLPRFVSMKSDEGNVRRGPSLTHRVDWVFKHENLPLQIVAEYGHWRRVQDAEGQGGWMHYSLLSGSRYVIVQEDNARLYLTPNDAAATRALAERGALARLGTCEAEFCEISAQGAKGWAKKSDLWGVFPDEIRD</sequence>
<gene>
    <name evidence="2" type="ORF">GCM10011498_15210</name>
</gene>
<accession>A0A916QVC8</accession>
<dbReference type="Gene3D" id="2.30.30.40">
    <property type="entry name" value="SH3 Domains"/>
    <property type="match status" value="1"/>
</dbReference>
<dbReference type="InterPro" id="IPR010466">
    <property type="entry name" value="DUF1058"/>
</dbReference>
<dbReference type="Proteomes" id="UP000628017">
    <property type="component" value="Unassembled WGS sequence"/>
</dbReference>
<comment type="caution">
    <text evidence="2">The sequence shown here is derived from an EMBL/GenBank/DDBJ whole genome shotgun (WGS) entry which is preliminary data.</text>
</comment>
<organism evidence="2 3">
    <name type="scientific">Neptunicoccus cionae</name>
    <dbReference type="NCBI Taxonomy" id="2035344"/>
    <lineage>
        <taxon>Bacteria</taxon>
        <taxon>Pseudomonadati</taxon>
        <taxon>Pseudomonadota</taxon>
        <taxon>Alphaproteobacteria</taxon>
        <taxon>Rhodobacterales</taxon>
        <taxon>Paracoccaceae</taxon>
        <taxon>Neptunicoccus</taxon>
    </lineage>
</organism>
<keyword evidence="1" id="KW-0732">Signal</keyword>
<dbReference type="EMBL" id="BMKA01000002">
    <property type="protein sequence ID" value="GGA15801.1"/>
    <property type="molecule type" value="Genomic_DNA"/>
</dbReference>
<name>A0A916QVC8_9RHOB</name>
<evidence type="ECO:0000256" key="1">
    <source>
        <dbReference type="SAM" id="SignalP"/>
    </source>
</evidence>
<dbReference type="Pfam" id="PF06347">
    <property type="entry name" value="SH3_4"/>
    <property type="match status" value="2"/>
</dbReference>